<protein>
    <recommendedName>
        <fullName evidence="3">Methyltransferase domain-containing protein</fullName>
    </recommendedName>
</protein>
<reference evidence="2" key="1">
    <citation type="journal article" date="2018" name="Nat. Microbiol.">
        <title>Leveraging single-cell genomics to expand the fungal tree of life.</title>
        <authorList>
            <person name="Ahrendt S.R."/>
            <person name="Quandt C.A."/>
            <person name="Ciobanu D."/>
            <person name="Clum A."/>
            <person name="Salamov A."/>
            <person name="Andreopoulos B."/>
            <person name="Cheng J.F."/>
            <person name="Woyke T."/>
            <person name="Pelin A."/>
            <person name="Henrissat B."/>
            <person name="Reynolds N.K."/>
            <person name="Benny G.L."/>
            <person name="Smith M.E."/>
            <person name="James T.Y."/>
            <person name="Grigoriev I.V."/>
        </authorList>
    </citation>
    <scope>NUCLEOTIDE SEQUENCE [LARGE SCALE GENOMIC DNA]</scope>
    <source>
        <strain evidence="2">RSA 468</strain>
    </source>
</reference>
<dbReference type="EMBL" id="ML002230">
    <property type="protein sequence ID" value="RKP40012.1"/>
    <property type="molecule type" value="Genomic_DNA"/>
</dbReference>
<dbReference type="OrthoDB" id="74240at2759"/>
<dbReference type="InterPro" id="IPR029063">
    <property type="entry name" value="SAM-dependent_MTases_sf"/>
</dbReference>
<name>A0A4Q0A3M3_9FUNG</name>
<dbReference type="AlphaFoldDB" id="A0A4Q0A3M3"/>
<evidence type="ECO:0000313" key="2">
    <source>
        <dbReference type="Proteomes" id="UP000268162"/>
    </source>
</evidence>
<gene>
    <name evidence="1" type="ORF">BJ085DRAFT_31023</name>
</gene>
<accession>A0A4Q0A3M3</accession>
<dbReference type="Proteomes" id="UP000268162">
    <property type="component" value="Unassembled WGS sequence"/>
</dbReference>
<dbReference type="InterPro" id="IPR036873">
    <property type="entry name" value="Rhodanese-like_dom_sf"/>
</dbReference>
<dbReference type="SUPFAM" id="SSF53335">
    <property type="entry name" value="S-adenosyl-L-methionine-dependent methyltransferases"/>
    <property type="match status" value="1"/>
</dbReference>
<organism evidence="1 2">
    <name type="scientific">Dimargaris cristalligena</name>
    <dbReference type="NCBI Taxonomy" id="215637"/>
    <lineage>
        <taxon>Eukaryota</taxon>
        <taxon>Fungi</taxon>
        <taxon>Fungi incertae sedis</taxon>
        <taxon>Zoopagomycota</taxon>
        <taxon>Kickxellomycotina</taxon>
        <taxon>Dimargaritomycetes</taxon>
        <taxon>Dimargaritales</taxon>
        <taxon>Dimargaritaceae</taxon>
        <taxon>Dimargaris</taxon>
    </lineage>
</organism>
<dbReference type="Gene3D" id="3.40.50.150">
    <property type="entry name" value="Vaccinia Virus protein VP39"/>
    <property type="match status" value="1"/>
</dbReference>
<proteinExistence type="predicted"/>
<evidence type="ECO:0008006" key="3">
    <source>
        <dbReference type="Google" id="ProtNLM"/>
    </source>
</evidence>
<keyword evidence="2" id="KW-1185">Reference proteome</keyword>
<sequence>MSDLVMVTQTTQSSVPVSVPTIIVPRPALTVRTMTPRPLRVTNLSDYLTDIQPDQLPTRRILDCRPQADFVACHLHPSVNFPEPRFDDRRYYQLPAKHIPLDILVPHEPSGEPYLTDAHMLWEKGWTVEHVVPVQGSYLAPPASPAPLPDAGWGLADRLGVTVRKGLYGGSGHPAPTHHVLFDPCPPLTTHITTIEQALPAPPNGFRTVLDLGCGSGRDLAWLCSRHQREAPLHGAGTTPLPWYGMGIDSVRGALRRARVLIQQQNVSSQVGLCHGKFHYDGQFYLKSPQDDPLFENPDLPLTQVRATDPLLPSGEAPVSITAQFNLVVGIRFLNRALFNSGQMDRWIAPGGFLLYSTFVQGEAYPNEHPQDPKHRLLPGELARLFGPDQGYEILHDAEECIEDGRHVNSFLARKLPQP</sequence>
<evidence type="ECO:0000313" key="1">
    <source>
        <dbReference type="EMBL" id="RKP40012.1"/>
    </source>
</evidence>
<dbReference type="SUPFAM" id="SSF52821">
    <property type="entry name" value="Rhodanese/Cell cycle control phosphatase"/>
    <property type="match status" value="1"/>
</dbReference>